<reference evidence="1" key="1">
    <citation type="submission" date="2018-05" db="EMBL/GenBank/DDBJ databases">
        <authorList>
            <person name="Lanie J.A."/>
            <person name="Ng W.-L."/>
            <person name="Kazmierczak K.M."/>
            <person name="Andrzejewski T.M."/>
            <person name="Davidsen T.M."/>
            <person name="Wayne K.J."/>
            <person name="Tettelin H."/>
            <person name="Glass J.I."/>
            <person name="Rusch D."/>
            <person name="Podicherti R."/>
            <person name="Tsui H.-C.T."/>
            <person name="Winkler M.E."/>
        </authorList>
    </citation>
    <scope>NUCLEOTIDE SEQUENCE</scope>
</reference>
<dbReference type="AlphaFoldDB" id="A0A382JKX5"/>
<evidence type="ECO:0000313" key="1">
    <source>
        <dbReference type="EMBL" id="SVC13074.1"/>
    </source>
</evidence>
<organism evidence="1">
    <name type="scientific">marine metagenome</name>
    <dbReference type="NCBI Taxonomy" id="408172"/>
    <lineage>
        <taxon>unclassified sequences</taxon>
        <taxon>metagenomes</taxon>
        <taxon>ecological metagenomes</taxon>
    </lineage>
</organism>
<proteinExistence type="predicted"/>
<sequence>MFEGAVDEREKCDDEELLDRIDWIKWFVINSYVKQFTSSNN</sequence>
<dbReference type="EMBL" id="UINC01075161">
    <property type="protein sequence ID" value="SVC13074.1"/>
    <property type="molecule type" value="Genomic_DNA"/>
</dbReference>
<name>A0A382JKX5_9ZZZZ</name>
<gene>
    <name evidence="1" type="ORF">METZ01_LOCUS265928</name>
</gene>
<accession>A0A382JKX5</accession>
<protein>
    <submittedName>
        <fullName evidence="1">Uncharacterized protein</fullName>
    </submittedName>
</protein>